<keyword evidence="2" id="KW-0808">Transferase</keyword>
<evidence type="ECO:0000256" key="1">
    <source>
        <dbReference type="ARBA" id="ARBA00004906"/>
    </source>
</evidence>
<evidence type="ECO:0000313" key="5">
    <source>
        <dbReference type="Proteomes" id="UP000009183"/>
    </source>
</evidence>
<comment type="pathway">
    <text evidence="1">Protein modification; protein ubiquitination.</text>
</comment>
<sequence>MAKTGVLETDPRVAELKKELQRLVKSIVEDDDYSVEVMDRAREALCSIKDLKVKRSMSLKLHGPHSFPEEFRCPLSREMMRDPVILATGQFSVQFLGNQTDG</sequence>
<dbReference type="AlphaFoldDB" id="F6H886"/>
<dbReference type="InterPro" id="IPR013083">
    <property type="entry name" value="Znf_RING/FYVE/PHD"/>
</dbReference>
<dbReference type="InterPro" id="IPR003613">
    <property type="entry name" value="Ubox_domain"/>
</dbReference>
<protein>
    <recommendedName>
        <fullName evidence="3">U-box domain-containing protein</fullName>
    </recommendedName>
</protein>
<dbReference type="Pfam" id="PF04564">
    <property type="entry name" value="U-box"/>
    <property type="match status" value="1"/>
</dbReference>
<dbReference type="HOGENOM" id="CLU_2295785_0_0_1"/>
<name>F6H886_VITVI</name>
<keyword evidence="5" id="KW-1185">Reference proteome</keyword>
<dbReference type="SUPFAM" id="SSF57850">
    <property type="entry name" value="RING/U-box"/>
    <property type="match status" value="1"/>
</dbReference>
<dbReference type="InParanoid" id="F6H886"/>
<feature type="domain" description="U-box" evidence="3">
    <location>
        <begin position="66"/>
        <end position="102"/>
    </location>
</feature>
<dbReference type="Proteomes" id="UP000009183">
    <property type="component" value="Unassembled WGS sequence, unordered"/>
</dbReference>
<proteinExistence type="predicted"/>
<gene>
    <name evidence="4" type="ORF">VIT_00s0524g00010</name>
</gene>
<dbReference type="PaxDb" id="29760-VIT_00s0524g00010.t01"/>
<dbReference type="eggNOG" id="KOG0167">
    <property type="taxonomic scope" value="Eukaryota"/>
</dbReference>
<evidence type="ECO:0000256" key="2">
    <source>
        <dbReference type="ARBA" id="ARBA00022679"/>
    </source>
</evidence>
<dbReference type="UniPathway" id="UPA00143"/>
<organism evidence="4 5">
    <name type="scientific">Vitis vinifera</name>
    <name type="common">Grape</name>
    <dbReference type="NCBI Taxonomy" id="29760"/>
    <lineage>
        <taxon>Eukaryota</taxon>
        <taxon>Viridiplantae</taxon>
        <taxon>Streptophyta</taxon>
        <taxon>Embryophyta</taxon>
        <taxon>Tracheophyta</taxon>
        <taxon>Spermatophyta</taxon>
        <taxon>Magnoliopsida</taxon>
        <taxon>eudicotyledons</taxon>
        <taxon>Gunneridae</taxon>
        <taxon>Pentapetalae</taxon>
        <taxon>rosids</taxon>
        <taxon>Vitales</taxon>
        <taxon>Vitaceae</taxon>
        <taxon>Viteae</taxon>
        <taxon>Vitis</taxon>
    </lineage>
</organism>
<evidence type="ECO:0000259" key="3">
    <source>
        <dbReference type="PROSITE" id="PS51698"/>
    </source>
</evidence>
<dbReference type="EMBL" id="FN595285">
    <property type="protein sequence ID" value="CCB48429.1"/>
    <property type="molecule type" value="Genomic_DNA"/>
</dbReference>
<evidence type="ECO:0000313" key="4">
    <source>
        <dbReference type="EMBL" id="CCB48429.1"/>
    </source>
</evidence>
<dbReference type="GO" id="GO:0004842">
    <property type="term" value="F:ubiquitin-protein transferase activity"/>
    <property type="evidence" value="ECO:0007669"/>
    <property type="project" value="InterPro"/>
</dbReference>
<dbReference type="GO" id="GO:0016567">
    <property type="term" value="P:protein ubiquitination"/>
    <property type="evidence" value="ECO:0007669"/>
    <property type="project" value="UniProtKB-UniPathway"/>
</dbReference>
<reference evidence="5" key="1">
    <citation type="journal article" date="2007" name="Nature">
        <title>The grapevine genome sequence suggests ancestral hexaploidization in major angiosperm phyla.</title>
        <authorList>
            <consortium name="The French-Italian Public Consortium for Grapevine Genome Characterization."/>
            <person name="Jaillon O."/>
            <person name="Aury J.-M."/>
            <person name="Noel B."/>
            <person name="Policriti A."/>
            <person name="Clepet C."/>
            <person name="Casagrande A."/>
            <person name="Choisne N."/>
            <person name="Aubourg S."/>
            <person name="Vitulo N."/>
            <person name="Jubin C."/>
            <person name="Vezzi A."/>
            <person name="Legeai F."/>
            <person name="Hugueney P."/>
            <person name="Dasilva C."/>
            <person name="Horner D."/>
            <person name="Mica E."/>
            <person name="Jublot D."/>
            <person name="Poulain J."/>
            <person name="Bruyere C."/>
            <person name="Billault A."/>
            <person name="Segurens B."/>
            <person name="Gouyvenoux M."/>
            <person name="Ugarte E."/>
            <person name="Cattonaro F."/>
            <person name="Anthouard V."/>
            <person name="Vico V."/>
            <person name="Del Fabbro C."/>
            <person name="Alaux M."/>
            <person name="Di Gaspero G."/>
            <person name="Dumas V."/>
            <person name="Felice N."/>
            <person name="Paillard S."/>
            <person name="Juman I."/>
            <person name="Moroldo M."/>
            <person name="Scalabrin S."/>
            <person name="Canaguier A."/>
            <person name="Le Clainche I."/>
            <person name="Malacrida G."/>
            <person name="Durand E."/>
            <person name="Pesole G."/>
            <person name="Laucou V."/>
            <person name="Chatelet P."/>
            <person name="Merdinoglu D."/>
            <person name="Delledonne M."/>
            <person name="Pezzotti M."/>
            <person name="Lecharny A."/>
            <person name="Scarpelli C."/>
            <person name="Artiguenave F."/>
            <person name="Pe M.E."/>
            <person name="Valle G."/>
            <person name="Morgante M."/>
            <person name="Caboche M."/>
            <person name="Adam-Blondon A.-F."/>
            <person name="Weissenbach J."/>
            <person name="Quetier F."/>
            <person name="Wincker P."/>
        </authorList>
    </citation>
    <scope>NUCLEOTIDE SEQUENCE [LARGE SCALE GENOMIC DNA]</scope>
    <source>
        <strain evidence="5">cv. Pinot noir / PN40024</strain>
    </source>
</reference>
<dbReference type="Gene3D" id="3.30.40.10">
    <property type="entry name" value="Zinc/RING finger domain, C3HC4 (zinc finger)"/>
    <property type="match status" value="1"/>
</dbReference>
<accession>F6H886</accession>
<dbReference type="PROSITE" id="PS51698">
    <property type="entry name" value="U_BOX"/>
    <property type="match status" value="1"/>
</dbReference>